<evidence type="ECO:0000313" key="1">
    <source>
        <dbReference type="Proteomes" id="UP000036681"/>
    </source>
</evidence>
<dbReference type="AlphaFoldDB" id="A0A9J2PB83"/>
<proteinExistence type="predicted"/>
<reference evidence="2" key="1">
    <citation type="submission" date="2023-03" db="UniProtKB">
        <authorList>
            <consortium name="WormBaseParasite"/>
        </authorList>
    </citation>
    <scope>IDENTIFICATION</scope>
</reference>
<dbReference type="WBParaSite" id="ALUE_0000722501-mRNA-1">
    <property type="protein sequence ID" value="ALUE_0000722501-mRNA-1"/>
    <property type="gene ID" value="ALUE_0000722501"/>
</dbReference>
<name>A0A9J2PB83_ASCLU</name>
<keyword evidence="1" id="KW-1185">Reference proteome</keyword>
<evidence type="ECO:0000313" key="2">
    <source>
        <dbReference type="WBParaSite" id="ALUE_0000722501-mRNA-1"/>
    </source>
</evidence>
<accession>A0A9J2PB83</accession>
<protein>
    <submittedName>
        <fullName evidence="2">Uncharacterized protein</fullName>
    </submittedName>
</protein>
<dbReference type="Proteomes" id="UP000036681">
    <property type="component" value="Unplaced"/>
</dbReference>
<sequence>MTAALGTSLIDISVDPSASREMLVTEAGQAWIITACPKEEEGGVSKSSLALDARCPLEPARSSGSLRTAPARNMIVILLFVLHVETASSLSGEHQNCEPLLEPLAIAYKLHNDCHLYFDKRQEVEQFITCLEMASYLEATLIAARLVIDVPRLIKNFIVSYIYNDPYPPRREHLVLKATLGTWGTLREFLDCSGKYYIIFVLSPLYFDKRQEVEQFITCLEMASYLEATLIAARLLRINKIAFDIEKVGGTSAKLTVAIGLKSGRRVHYLWTSHKNACPKTNIPSGNSAQLVALELTQWFGVQQIAWKVTYQEISWSFWRSTDSLRATRRLAS</sequence>
<organism evidence="1 2">
    <name type="scientific">Ascaris lumbricoides</name>
    <name type="common">Giant roundworm</name>
    <dbReference type="NCBI Taxonomy" id="6252"/>
    <lineage>
        <taxon>Eukaryota</taxon>
        <taxon>Metazoa</taxon>
        <taxon>Ecdysozoa</taxon>
        <taxon>Nematoda</taxon>
        <taxon>Chromadorea</taxon>
        <taxon>Rhabditida</taxon>
        <taxon>Spirurina</taxon>
        <taxon>Ascaridomorpha</taxon>
        <taxon>Ascaridoidea</taxon>
        <taxon>Ascarididae</taxon>
        <taxon>Ascaris</taxon>
    </lineage>
</organism>